<accession>A0A420NI21</accession>
<sequence>MSCFRQLPQLLLGEAGRLCAELMYDWQPSLDLTSIKDDLTNTTHGFSFVTHPRNRLGEAYLKLSFKACTSLSNPLSRKGRWDQKAVFAYWKKEEALREVLADLLMMTGGGQPRAPDLLHILLRNFGTAERGLYIYNGFMI</sequence>
<gene>
    <name evidence="1" type="ORF">BFJ68_g17771</name>
</gene>
<dbReference type="EMBL" id="MRCY01000728">
    <property type="protein sequence ID" value="RKK79938.1"/>
    <property type="molecule type" value="Genomic_DNA"/>
</dbReference>
<comment type="caution">
    <text evidence="1">The sequence shown here is derived from an EMBL/GenBank/DDBJ whole genome shotgun (WGS) entry which is preliminary data.</text>
</comment>
<evidence type="ECO:0000313" key="2">
    <source>
        <dbReference type="Proteomes" id="UP000285860"/>
    </source>
</evidence>
<evidence type="ECO:0000313" key="1">
    <source>
        <dbReference type="EMBL" id="RKK79938.1"/>
    </source>
</evidence>
<dbReference type="Proteomes" id="UP000285860">
    <property type="component" value="Unassembled WGS sequence"/>
</dbReference>
<protein>
    <submittedName>
        <fullName evidence="1">Uncharacterized protein</fullName>
    </submittedName>
</protein>
<dbReference type="AlphaFoldDB" id="A0A420NI21"/>
<name>A0A420NI21_FUSOX</name>
<proteinExistence type="predicted"/>
<organism evidence="1 2">
    <name type="scientific">Fusarium oxysporum</name>
    <name type="common">Fusarium vascular wilt</name>
    <dbReference type="NCBI Taxonomy" id="5507"/>
    <lineage>
        <taxon>Eukaryota</taxon>
        <taxon>Fungi</taxon>
        <taxon>Dikarya</taxon>
        <taxon>Ascomycota</taxon>
        <taxon>Pezizomycotina</taxon>
        <taxon>Sordariomycetes</taxon>
        <taxon>Hypocreomycetidae</taxon>
        <taxon>Hypocreales</taxon>
        <taxon>Nectriaceae</taxon>
        <taxon>Fusarium</taxon>
        <taxon>Fusarium oxysporum species complex</taxon>
    </lineage>
</organism>
<reference evidence="1 2" key="1">
    <citation type="journal article" date="2018" name="Sci. Rep.">
        <title>Characterisation of pathogen-specific regions and novel effector candidates in Fusarium oxysporum f. sp. cepae.</title>
        <authorList>
            <person name="Armitage A.D."/>
            <person name="Taylor A."/>
            <person name="Sobczyk M.K."/>
            <person name="Baxter L."/>
            <person name="Greenfield B.P."/>
            <person name="Bates H.J."/>
            <person name="Wilson F."/>
            <person name="Jackson A.C."/>
            <person name="Ott S."/>
            <person name="Harrison R.J."/>
            <person name="Clarkson J.P."/>
        </authorList>
    </citation>
    <scope>NUCLEOTIDE SEQUENCE [LARGE SCALE GENOMIC DNA]</scope>
    <source>
        <strain evidence="1 2">Fo_A28</strain>
    </source>
</reference>